<gene>
    <name evidence="1" type="ORF">PDJAM_G00227080</name>
</gene>
<evidence type="ECO:0000313" key="2">
    <source>
        <dbReference type="Proteomes" id="UP000830395"/>
    </source>
</evidence>
<keyword evidence="2" id="KW-1185">Reference proteome</keyword>
<name>A0ACC5YDY7_9TELE</name>
<evidence type="ECO:0000313" key="1">
    <source>
        <dbReference type="EMBL" id="MCJ8733733.1"/>
    </source>
</evidence>
<dbReference type="Proteomes" id="UP000830395">
    <property type="component" value="Chromosome 7"/>
</dbReference>
<protein>
    <submittedName>
        <fullName evidence="1">Uncharacterized protein</fullName>
    </submittedName>
</protein>
<comment type="caution">
    <text evidence="1">The sequence shown here is derived from an EMBL/GenBank/DDBJ whole genome shotgun (WGS) entry which is preliminary data.</text>
</comment>
<accession>A0ACC5YDY7</accession>
<dbReference type="EMBL" id="CM040981">
    <property type="protein sequence ID" value="MCJ8733733.1"/>
    <property type="molecule type" value="Genomic_DNA"/>
</dbReference>
<reference evidence="1" key="1">
    <citation type="submission" date="2020-02" db="EMBL/GenBank/DDBJ databases">
        <title>Genome sequencing of the panga catfish, Pangasius djambal.</title>
        <authorList>
            <person name="Wen M."/>
            <person name="Zahm M."/>
            <person name="Roques C."/>
            <person name="Cabau C."/>
            <person name="Klopp C."/>
            <person name="Donnadieu C."/>
            <person name="Jouanno E."/>
            <person name="Avarre J.-C."/>
            <person name="Campet M."/>
            <person name="Ha T."/>
            <person name="Dugue R."/>
            <person name="Lampietro C."/>
            <person name="Louis A."/>
            <person name="Herpin A."/>
            <person name="Echchiki A."/>
            <person name="Berthelot C."/>
            <person name="Parey E."/>
            <person name="Roest-Crollius H."/>
            <person name="Braasch I."/>
            <person name="Postlethwait J.H."/>
            <person name="Bobe J."/>
            <person name="Montfort J."/>
            <person name="Bouchez O."/>
            <person name="Begum T."/>
            <person name="Schartl M."/>
            <person name="Gustiano R."/>
            <person name="Guiguen Y."/>
        </authorList>
    </citation>
    <scope>NUCLEOTIDE SEQUENCE</scope>
    <source>
        <strain evidence="1">Pdj_M5554</strain>
    </source>
</reference>
<organism evidence="1 2">
    <name type="scientific">Pangasius djambal</name>
    <dbReference type="NCBI Taxonomy" id="1691987"/>
    <lineage>
        <taxon>Eukaryota</taxon>
        <taxon>Metazoa</taxon>
        <taxon>Chordata</taxon>
        <taxon>Craniata</taxon>
        <taxon>Vertebrata</taxon>
        <taxon>Euteleostomi</taxon>
        <taxon>Actinopterygii</taxon>
        <taxon>Neopterygii</taxon>
        <taxon>Teleostei</taxon>
        <taxon>Ostariophysi</taxon>
        <taxon>Siluriformes</taxon>
        <taxon>Pangasiidae</taxon>
        <taxon>Pangasius</taxon>
    </lineage>
</organism>
<proteinExistence type="predicted"/>
<sequence>MADGDPNREVQNNAVKDEKSGTTAGEHDSVAGEADGERKEKAADSSWSAPILSFARKASETISSAGLRNPLSAPEAPSPDTSDSIRAAMKDPLSVERSNLLSMMKLSIKVLIQSSLSLGRTLDSEYPPLQQFFVVLEHCLKHGLKVKKSFIGQNKSIWAPLELVEKLCPESADLAVSVRDMPGLKTGMGRARAWLHLALMQKKVADYMKVLINRKDLLGEFYEPGALLLEEEGSVIVGMLVGLNVIDANLCVKGEDLDSQVGVIDFSLYLKDPQTTENPQDDSKMTMILDQKHYIEELNRHLSGTVTDLQSKMDSLEKTNSKLIEELSAATDRINSLREEQEQLRQENATILQTSQRKEEVTLQDSQVELETYKQTRQGLDEMYNVVWKQYKEEKRIRQELQKELELQVGLKQEMEVAMKLLEKDIHEKHDTLAALRQQLDQVKTLNLQMFNKAQDAGSVVQKKEEEAVRLEEKMKKMETAMKELELRLQNSENGRKSTEESQKELCSEMKGRMDALQKRLTDLDTLRAGLEAELSREKEQRQSLQRDLQREQDNSAELRTQMQQLQGLQTEMLELRQEKKQLQQLCAEQEQALQEMGLHLSQSKLKMEDFKEVNKALKGHAWLKDDEATQCKQCQKEFSISRRKHHCRNCGDIYCNSCSSNELALPSYPRPVRVCDVCHSLLLQRSSSGS</sequence>